<reference evidence="1 2" key="1">
    <citation type="submission" date="2019-08" db="EMBL/GenBank/DDBJ databases">
        <title>Whole genome of Aphis craccivora.</title>
        <authorList>
            <person name="Voronova N.V."/>
            <person name="Shulinski R.S."/>
            <person name="Bandarenka Y.V."/>
            <person name="Zhorov D.G."/>
            <person name="Warner D."/>
        </authorList>
    </citation>
    <scope>NUCLEOTIDE SEQUENCE [LARGE SCALE GENOMIC DNA]</scope>
    <source>
        <strain evidence="1">180601</strain>
        <tissue evidence="1">Whole Body</tissue>
    </source>
</reference>
<accession>A0A6G0YRF9</accession>
<name>A0A6G0YRF9_APHCR</name>
<dbReference type="AlphaFoldDB" id="A0A6G0YRF9"/>
<evidence type="ECO:0000313" key="2">
    <source>
        <dbReference type="Proteomes" id="UP000478052"/>
    </source>
</evidence>
<feature type="non-terminal residue" evidence="1">
    <location>
        <position position="1"/>
    </location>
</feature>
<keyword evidence="2" id="KW-1185">Reference proteome</keyword>
<protein>
    <submittedName>
        <fullName evidence="1">Uncharacterized protein</fullName>
    </submittedName>
</protein>
<organism evidence="1 2">
    <name type="scientific">Aphis craccivora</name>
    <name type="common">Cowpea aphid</name>
    <dbReference type="NCBI Taxonomy" id="307492"/>
    <lineage>
        <taxon>Eukaryota</taxon>
        <taxon>Metazoa</taxon>
        <taxon>Ecdysozoa</taxon>
        <taxon>Arthropoda</taxon>
        <taxon>Hexapoda</taxon>
        <taxon>Insecta</taxon>
        <taxon>Pterygota</taxon>
        <taxon>Neoptera</taxon>
        <taxon>Paraneoptera</taxon>
        <taxon>Hemiptera</taxon>
        <taxon>Sternorrhyncha</taxon>
        <taxon>Aphidomorpha</taxon>
        <taxon>Aphidoidea</taxon>
        <taxon>Aphididae</taxon>
        <taxon>Aphidini</taxon>
        <taxon>Aphis</taxon>
        <taxon>Aphis</taxon>
    </lineage>
</organism>
<comment type="caution">
    <text evidence="1">The sequence shown here is derived from an EMBL/GenBank/DDBJ whole genome shotgun (WGS) entry which is preliminary data.</text>
</comment>
<dbReference type="EMBL" id="VUJU01002754">
    <property type="protein sequence ID" value="KAF0760208.1"/>
    <property type="molecule type" value="Genomic_DNA"/>
</dbReference>
<evidence type="ECO:0000313" key="1">
    <source>
        <dbReference type="EMBL" id="KAF0760208.1"/>
    </source>
</evidence>
<proteinExistence type="predicted"/>
<dbReference type="Proteomes" id="UP000478052">
    <property type="component" value="Unassembled WGS sequence"/>
</dbReference>
<gene>
    <name evidence="1" type="ORF">FWK35_00011115</name>
</gene>
<sequence>LNDQEHIEPKHIYDLIRVFLYILDSERSDECDECINFTMKCVFFMSVYSITNRKNASISNYGSGFQWKTEYLWCIIEVKKKQKKKNDGKTGILRKTSFRPNRFFIWFVDNVPYEFSNFYEIYRKRENLQRNVTIYPQMILNICYYSKSISRRYLKISPTTGIFNFSENFFLKFRITSRNNAPILNYGGGFRCKSEYPWCIIEVKSKQFSKKSRKTKKK</sequence>